<dbReference type="RefSeq" id="WP_262167264.1">
    <property type="nucleotide sequence ID" value="NZ_CP104965.1"/>
</dbReference>
<dbReference type="Proteomes" id="UP001061862">
    <property type="component" value="Chromosome"/>
</dbReference>
<organism evidence="2 3">
    <name type="scientific">Devosia neptuniae</name>
    <dbReference type="NCBI Taxonomy" id="191302"/>
    <lineage>
        <taxon>Bacteria</taxon>
        <taxon>Pseudomonadati</taxon>
        <taxon>Pseudomonadota</taxon>
        <taxon>Alphaproteobacteria</taxon>
        <taxon>Hyphomicrobiales</taxon>
        <taxon>Devosiaceae</taxon>
        <taxon>Devosia</taxon>
    </lineage>
</organism>
<dbReference type="EMBL" id="CP104965">
    <property type="protein sequence ID" value="UXN69049.1"/>
    <property type="molecule type" value="Genomic_DNA"/>
</dbReference>
<feature type="transmembrane region" description="Helical" evidence="1">
    <location>
        <begin position="120"/>
        <end position="141"/>
    </location>
</feature>
<feature type="transmembrane region" description="Helical" evidence="1">
    <location>
        <begin position="94"/>
        <end position="114"/>
    </location>
</feature>
<protein>
    <submittedName>
        <fullName evidence="2">Uncharacterized protein</fullName>
    </submittedName>
</protein>
<keyword evidence="1" id="KW-0812">Transmembrane</keyword>
<sequence length="185" mass="20150">MNFTIKHGTIEAAQPSAEKQLYRVFTEISFTDGDGFRRVAADSALAEFVATDRSGTFYFYDAMGRGALLAADIYGVGWSFSDPAIWYSACNRKITWLLAFAVATLVFVAIAVSAQIWPAWIAAFAFSAVAAMHCWSALRLARTAAAAQRIRRSLAPTEKPSPRQVSNTGRFDNAGRTGNSYCLAV</sequence>
<keyword evidence="1" id="KW-1133">Transmembrane helix</keyword>
<gene>
    <name evidence="2" type="ORF">N8A98_17650</name>
</gene>
<evidence type="ECO:0000313" key="2">
    <source>
        <dbReference type="EMBL" id="UXN69049.1"/>
    </source>
</evidence>
<evidence type="ECO:0000313" key="3">
    <source>
        <dbReference type="Proteomes" id="UP001061862"/>
    </source>
</evidence>
<reference evidence="2 3" key="1">
    <citation type="submission" date="2022-09" db="EMBL/GenBank/DDBJ databases">
        <title>Interaction between co-microsymbionts with complementary sets of symbiotic genes in legume-rhizobium systems.</title>
        <authorList>
            <person name="Safronova V."/>
            <person name="Sazanova A."/>
            <person name="Afonin A."/>
            <person name="Chirak E."/>
        </authorList>
    </citation>
    <scope>NUCLEOTIDE SEQUENCE [LARGE SCALE GENOMIC DNA]</scope>
    <source>
        <strain evidence="2 3">A18/4-1</strain>
    </source>
</reference>
<keyword evidence="1" id="KW-0472">Membrane</keyword>
<keyword evidence="3" id="KW-1185">Reference proteome</keyword>
<name>A0ABY6C9Y5_9HYPH</name>
<evidence type="ECO:0000256" key="1">
    <source>
        <dbReference type="SAM" id="Phobius"/>
    </source>
</evidence>
<accession>A0ABY6C9Y5</accession>
<proteinExistence type="predicted"/>